<sequence length="470" mass="51343">MSEKERSKTSLHQGLDHVESAHSGDDTAANIPTQHKSKRSFWRSPLCAAWILGVCNFCAPGLWGAMNSLGAGGTASPWIINAANALTFCLMIITAFLASTIMDLVGVNFALFLGGIGFAPYCAGLYCNVVYGTEWFVLLGAAFCGLSAGLFWAIEAAVAMSYPEQFRMGKFLGIWLSFRVAGQIVGGAINLGMNADGDYAGAINPNVYIVFIVLTSLGPFSIALTSKIAFLLPRPHQIRRLDGVEPKLYTHTPILTNIKETLRVLLTKEYLLIIPLIAQAVFPESYTNTYMASFFSVRVRALGSFVAAWACIIVGNIVGFFLDRHNVPLKTRARAGFIFMMTTRGAWWIWSTVLMAHWPTPDTIDWTNSKYFGRTFALYVFLGASFQTHYLYLYFLVKHSVKSSSDSSRAAGLLRAVESAAQAVAYGTSSVASFAHLGSSCLNFALWGVAIVPAWLVVRRIGIDLNGPER</sequence>
<dbReference type="InterPro" id="IPR051617">
    <property type="entry name" value="UNC-93-like_regulator"/>
</dbReference>
<keyword evidence="3 5" id="KW-1133">Transmembrane helix</keyword>
<evidence type="ECO:0000256" key="2">
    <source>
        <dbReference type="ARBA" id="ARBA00022692"/>
    </source>
</evidence>
<evidence type="ECO:0000256" key="5">
    <source>
        <dbReference type="SAM" id="Phobius"/>
    </source>
</evidence>
<feature type="transmembrane region" description="Helical" evidence="5">
    <location>
        <begin position="302"/>
        <end position="323"/>
    </location>
</feature>
<feature type="transmembrane region" description="Helical" evidence="5">
    <location>
        <begin position="46"/>
        <end position="66"/>
    </location>
</feature>
<dbReference type="EMBL" id="ALBS01000038">
    <property type="protein sequence ID" value="EJT51967.1"/>
    <property type="molecule type" value="Genomic_DNA"/>
</dbReference>
<evidence type="ECO:0000313" key="7">
    <source>
        <dbReference type="Proteomes" id="UP000002748"/>
    </source>
</evidence>
<dbReference type="PANTHER" id="PTHR23294">
    <property type="entry name" value="ET TRANSLATION PRODUCT-RELATED"/>
    <property type="match status" value="1"/>
</dbReference>
<name>J6F9N9_TRIAS</name>
<evidence type="ECO:0008006" key="8">
    <source>
        <dbReference type="Google" id="ProtNLM"/>
    </source>
</evidence>
<dbReference type="KEGG" id="tasa:A1Q1_06773"/>
<feature type="transmembrane region" description="Helical" evidence="5">
    <location>
        <begin position="171"/>
        <end position="189"/>
    </location>
</feature>
<dbReference type="Gene3D" id="1.20.1250.20">
    <property type="entry name" value="MFS general substrate transporter like domains"/>
    <property type="match status" value="1"/>
</dbReference>
<dbReference type="PANTHER" id="PTHR23294:SF19">
    <property type="entry name" value="DUF895 DOMAIN MEMBRANE PROTEIN-RELATED"/>
    <property type="match status" value="1"/>
</dbReference>
<dbReference type="VEuPathDB" id="FungiDB:A1Q1_06773"/>
<dbReference type="OrthoDB" id="196103at2759"/>
<feature type="transmembrane region" description="Helical" evidence="5">
    <location>
        <begin position="78"/>
        <end position="97"/>
    </location>
</feature>
<gene>
    <name evidence="6" type="ORF">A1Q1_06773</name>
</gene>
<evidence type="ECO:0000256" key="4">
    <source>
        <dbReference type="ARBA" id="ARBA00023136"/>
    </source>
</evidence>
<dbReference type="Proteomes" id="UP000002748">
    <property type="component" value="Unassembled WGS sequence"/>
</dbReference>
<comment type="caution">
    <text evidence="6">The sequence shown here is derived from an EMBL/GenBank/DDBJ whole genome shotgun (WGS) entry which is preliminary data.</text>
</comment>
<protein>
    <recommendedName>
        <fullName evidence="8">DUF895 domain membrane protein</fullName>
    </recommendedName>
</protein>
<accession>J6F9N9</accession>
<dbReference type="GeneID" id="25990285"/>
<feature type="transmembrane region" description="Helical" evidence="5">
    <location>
        <begin position="376"/>
        <end position="397"/>
    </location>
</feature>
<proteinExistence type="predicted"/>
<feature type="transmembrane region" description="Helical" evidence="5">
    <location>
        <begin position="209"/>
        <end position="232"/>
    </location>
</feature>
<dbReference type="AlphaFoldDB" id="J6F9N9"/>
<evidence type="ECO:0000256" key="3">
    <source>
        <dbReference type="ARBA" id="ARBA00022989"/>
    </source>
</evidence>
<dbReference type="InterPro" id="IPR036259">
    <property type="entry name" value="MFS_trans_sf"/>
</dbReference>
<keyword evidence="4 5" id="KW-0472">Membrane</keyword>
<feature type="transmembrane region" description="Helical" evidence="5">
    <location>
        <begin position="335"/>
        <end position="356"/>
    </location>
</feature>
<evidence type="ECO:0000313" key="6">
    <source>
        <dbReference type="EMBL" id="EJT51967.1"/>
    </source>
</evidence>
<reference evidence="6 7" key="1">
    <citation type="journal article" date="2012" name="Eukaryot. Cell">
        <title>Draft genome sequence of CBS 2479, the standard type strain of Trichosporon asahii.</title>
        <authorList>
            <person name="Yang R.Y."/>
            <person name="Li H.T."/>
            <person name="Zhu H."/>
            <person name="Zhou G.P."/>
            <person name="Wang M."/>
            <person name="Wang L."/>
        </authorList>
    </citation>
    <scope>NUCLEOTIDE SEQUENCE [LARGE SCALE GENOMIC DNA]</scope>
    <source>
        <strain evidence="7">ATCC 90039 / CBS 2479 / JCM 2466 / KCTC 7840 / NCYC 2677 / UAMH 7654</strain>
    </source>
</reference>
<dbReference type="SUPFAM" id="SSF103473">
    <property type="entry name" value="MFS general substrate transporter"/>
    <property type="match status" value="1"/>
</dbReference>
<dbReference type="GO" id="GO:0016020">
    <property type="term" value="C:membrane"/>
    <property type="evidence" value="ECO:0007669"/>
    <property type="project" value="UniProtKB-SubCell"/>
</dbReference>
<organism evidence="6 7">
    <name type="scientific">Trichosporon asahii var. asahii (strain ATCC 90039 / CBS 2479 / JCM 2466 / KCTC 7840 / NBRC 103889/ NCYC 2677 / UAMH 7654)</name>
    <name type="common">Yeast</name>
    <dbReference type="NCBI Taxonomy" id="1186058"/>
    <lineage>
        <taxon>Eukaryota</taxon>
        <taxon>Fungi</taxon>
        <taxon>Dikarya</taxon>
        <taxon>Basidiomycota</taxon>
        <taxon>Agaricomycotina</taxon>
        <taxon>Tremellomycetes</taxon>
        <taxon>Trichosporonales</taxon>
        <taxon>Trichosporonaceae</taxon>
        <taxon>Trichosporon</taxon>
    </lineage>
</organism>
<keyword evidence="2 5" id="KW-0812">Transmembrane</keyword>
<feature type="transmembrane region" description="Helical" evidence="5">
    <location>
        <begin position="109"/>
        <end position="131"/>
    </location>
</feature>
<comment type="subcellular location">
    <subcellularLocation>
        <location evidence="1">Membrane</location>
        <topology evidence="1">Multi-pass membrane protein</topology>
    </subcellularLocation>
</comment>
<feature type="transmembrane region" description="Helical" evidence="5">
    <location>
        <begin position="137"/>
        <end position="159"/>
    </location>
</feature>
<dbReference type="RefSeq" id="XP_014183297.1">
    <property type="nucleotide sequence ID" value="XM_014327822.1"/>
</dbReference>
<evidence type="ECO:0000256" key="1">
    <source>
        <dbReference type="ARBA" id="ARBA00004141"/>
    </source>
</evidence>
<dbReference type="HOGENOM" id="CLU_030884_2_0_1"/>